<gene>
    <name evidence="1" type="ORF">L3X38_000113</name>
</gene>
<organism evidence="1 2">
    <name type="scientific">Prunus dulcis</name>
    <name type="common">Almond</name>
    <name type="synonym">Amygdalus dulcis</name>
    <dbReference type="NCBI Taxonomy" id="3755"/>
    <lineage>
        <taxon>Eukaryota</taxon>
        <taxon>Viridiplantae</taxon>
        <taxon>Streptophyta</taxon>
        <taxon>Embryophyta</taxon>
        <taxon>Tracheophyta</taxon>
        <taxon>Spermatophyta</taxon>
        <taxon>Magnoliopsida</taxon>
        <taxon>eudicotyledons</taxon>
        <taxon>Gunneridae</taxon>
        <taxon>Pentapetalae</taxon>
        <taxon>rosids</taxon>
        <taxon>fabids</taxon>
        <taxon>Rosales</taxon>
        <taxon>Rosaceae</taxon>
        <taxon>Amygdaloideae</taxon>
        <taxon>Amygdaleae</taxon>
        <taxon>Prunus</taxon>
    </lineage>
</organism>
<sequence length="219" mass="25618">MSKAENIFDELLRGKAIKLDEKHIFPKPEELKNKMLDVIQDLIIEGKIFVDKPTTMRVDNEPFLAHMISINWLERRNKRKIVVDVGEEGDRKVTIATPEKLKATITAGIVMCSKCKCECELELPATGAKIDEQLIQTRRETERHLSRMTTQSYEPFNPKEGLNKSYETFRKKDKQVADENFHQRTFEPTKLEERDKWRTRLKQPEPWAFPSCKGSTRLQ</sequence>
<protein>
    <submittedName>
        <fullName evidence="1">Uncharacterized protein</fullName>
    </submittedName>
</protein>
<proteinExistence type="predicted"/>
<keyword evidence="2" id="KW-1185">Reference proteome</keyword>
<comment type="caution">
    <text evidence="1">The sequence shown here is derived from an EMBL/GenBank/DDBJ whole genome shotgun (WGS) entry which is preliminary data.</text>
</comment>
<accession>A0AAD4YJQ5</accession>
<reference evidence="1 2" key="1">
    <citation type="journal article" date="2022" name="G3 (Bethesda)">
        <title>Whole-genome sequence and methylome profiling of the almond [Prunus dulcis (Mill.) D.A. Webb] cultivar 'Nonpareil'.</title>
        <authorList>
            <person name="D'Amico-Willman K.M."/>
            <person name="Ouma W.Z."/>
            <person name="Meulia T."/>
            <person name="Sideli G.M."/>
            <person name="Gradziel T.M."/>
            <person name="Fresnedo-Ramirez J."/>
        </authorList>
    </citation>
    <scope>NUCLEOTIDE SEQUENCE [LARGE SCALE GENOMIC DNA]</scope>
    <source>
        <strain evidence="1">Clone GOH B32 T37-40</strain>
    </source>
</reference>
<dbReference type="Proteomes" id="UP001054821">
    <property type="component" value="Unassembled WGS sequence"/>
</dbReference>
<evidence type="ECO:0000313" key="1">
    <source>
        <dbReference type="EMBL" id="KAI5311274.1"/>
    </source>
</evidence>
<evidence type="ECO:0000313" key="2">
    <source>
        <dbReference type="Proteomes" id="UP001054821"/>
    </source>
</evidence>
<dbReference type="AlphaFoldDB" id="A0AAD4YJQ5"/>
<name>A0AAD4YJQ5_PRUDU</name>
<dbReference type="EMBL" id="JAJFAZ020000050">
    <property type="protein sequence ID" value="KAI5311274.1"/>
    <property type="molecule type" value="Genomic_DNA"/>
</dbReference>